<dbReference type="RefSeq" id="WP_183753807.1">
    <property type="nucleotide sequence ID" value="NZ_JACICC010000007.1"/>
</dbReference>
<keyword evidence="3" id="KW-1185">Reference proteome</keyword>
<proteinExistence type="predicted"/>
<organism evidence="2 3">
    <name type="scientific">Pseudochelatococcus contaminans</name>
    <dbReference type="NCBI Taxonomy" id="1538103"/>
    <lineage>
        <taxon>Bacteria</taxon>
        <taxon>Pseudomonadati</taxon>
        <taxon>Pseudomonadota</taxon>
        <taxon>Alphaproteobacteria</taxon>
        <taxon>Hyphomicrobiales</taxon>
        <taxon>Chelatococcaceae</taxon>
        <taxon>Pseudochelatococcus</taxon>
    </lineage>
</organism>
<reference evidence="2 3" key="1">
    <citation type="submission" date="2020-08" db="EMBL/GenBank/DDBJ databases">
        <title>Genomic Encyclopedia of Type Strains, Phase IV (KMG-IV): sequencing the most valuable type-strain genomes for metagenomic binning, comparative biology and taxonomic classification.</title>
        <authorList>
            <person name="Goeker M."/>
        </authorList>
    </citation>
    <scope>NUCLEOTIDE SEQUENCE [LARGE SCALE GENOMIC DNA]</scope>
    <source>
        <strain evidence="2 3">DSM 28760</strain>
    </source>
</reference>
<protein>
    <submittedName>
        <fullName evidence="2">Uncharacterized protein</fullName>
    </submittedName>
</protein>
<evidence type="ECO:0000313" key="3">
    <source>
        <dbReference type="Proteomes" id="UP000537592"/>
    </source>
</evidence>
<dbReference type="EMBL" id="JACICC010000007">
    <property type="protein sequence ID" value="MBB3810657.1"/>
    <property type="molecule type" value="Genomic_DNA"/>
</dbReference>
<comment type="caution">
    <text evidence="2">The sequence shown here is derived from an EMBL/GenBank/DDBJ whole genome shotgun (WGS) entry which is preliminary data.</text>
</comment>
<feature type="compositionally biased region" description="Basic residues" evidence="1">
    <location>
        <begin position="85"/>
        <end position="101"/>
    </location>
</feature>
<dbReference type="Proteomes" id="UP000537592">
    <property type="component" value="Unassembled WGS sequence"/>
</dbReference>
<accession>A0A7W5Z5T4</accession>
<name>A0A7W5Z5T4_9HYPH</name>
<dbReference type="AlphaFoldDB" id="A0A7W5Z5T4"/>
<evidence type="ECO:0000256" key="1">
    <source>
        <dbReference type="SAM" id="MobiDB-lite"/>
    </source>
</evidence>
<evidence type="ECO:0000313" key="2">
    <source>
        <dbReference type="EMBL" id="MBB3810657.1"/>
    </source>
</evidence>
<feature type="region of interest" description="Disordered" evidence="1">
    <location>
        <begin position="77"/>
        <end position="101"/>
    </location>
</feature>
<gene>
    <name evidence="2" type="ORF">FHS81_002759</name>
</gene>
<sequence>MFPSELAACILAQNSFPNMTISENTYSLHYKKAILEIQYLTMIQHLPMISISAITPEKSTHDARPQEQRFPADFAKTITATGPQRRSKNGRNSHRRWMKSQ</sequence>